<dbReference type="AlphaFoldDB" id="A0AAV7G8D0"/>
<evidence type="ECO:0000256" key="1">
    <source>
        <dbReference type="SAM" id="MobiDB-lite"/>
    </source>
</evidence>
<name>A0AAV7G8D0_DENCH</name>
<feature type="region of interest" description="Disordered" evidence="1">
    <location>
        <begin position="110"/>
        <end position="144"/>
    </location>
</feature>
<comment type="caution">
    <text evidence="2">The sequence shown here is derived from an EMBL/GenBank/DDBJ whole genome shotgun (WGS) entry which is preliminary data.</text>
</comment>
<proteinExistence type="predicted"/>
<evidence type="ECO:0000313" key="2">
    <source>
        <dbReference type="EMBL" id="KAH0452517.1"/>
    </source>
</evidence>
<gene>
    <name evidence="2" type="ORF">IEQ34_019816</name>
</gene>
<organism evidence="2 3">
    <name type="scientific">Dendrobium chrysotoxum</name>
    <name type="common">Orchid</name>
    <dbReference type="NCBI Taxonomy" id="161865"/>
    <lineage>
        <taxon>Eukaryota</taxon>
        <taxon>Viridiplantae</taxon>
        <taxon>Streptophyta</taxon>
        <taxon>Embryophyta</taxon>
        <taxon>Tracheophyta</taxon>
        <taxon>Spermatophyta</taxon>
        <taxon>Magnoliopsida</taxon>
        <taxon>Liliopsida</taxon>
        <taxon>Asparagales</taxon>
        <taxon>Orchidaceae</taxon>
        <taxon>Epidendroideae</taxon>
        <taxon>Malaxideae</taxon>
        <taxon>Dendrobiinae</taxon>
        <taxon>Dendrobium</taxon>
    </lineage>
</organism>
<dbReference type="Proteomes" id="UP000775213">
    <property type="component" value="Unassembled WGS sequence"/>
</dbReference>
<dbReference type="EMBL" id="JAGFBR010000017">
    <property type="protein sequence ID" value="KAH0452517.1"/>
    <property type="molecule type" value="Genomic_DNA"/>
</dbReference>
<evidence type="ECO:0000313" key="3">
    <source>
        <dbReference type="Proteomes" id="UP000775213"/>
    </source>
</evidence>
<reference evidence="2 3" key="1">
    <citation type="journal article" date="2021" name="Hortic Res">
        <title>Chromosome-scale assembly of the Dendrobium chrysotoxum genome enhances the understanding of orchid evolution.</title>
        <authorList>
            <person name="Zhang Y."/>
            <person name="Zhang G.Q."/>
            <person name="Zhang D."/>
            <person name="Liu X.D."/>
            <person name="Xu X.Y."/>
            <person name="Sun W.H."/>
            <person name="Yu X."/>
            <person name="Zhu X."/>
            <person name="Wang Z.W."/>
            <person name="Zhao X."/>
            <person name="Zhong W.Y."/>
            <person name="Chen H."/>
            <person name="Yin W.L."/>
            <person name="Huang T."/>
            <person name="Niu S.C."/>
            <person name="Liu Z.J."/>
        </authorList>
    </citation>
    <scope>NUCLEOTIDE SEQUENCE [LARGE SCALE GENOMIC DNA]</scope>
    <source>
        <strain evidence="2">Lindl</strain>
    </source>
</reference>
<sequence>MPVPISRIRTCVCTAISSTTQGRQRGLSWMERLTRPRRWPKSVPVTRAGEVFTVSWGWGRPQRGVVKMGRVRQMERKRRRGLWRPAWRGWRGGWRRLGVRGMMGRDWFSRSSTAEEEEEEAIGRRRMEGEGFEEGEGGGEWRLF</sequence>
<keyword evidence="3" id="KW-1185">Reference proteome</keyword>
<accession>A0AAV7G8D0</accession>
<protein>
    <submittedName>
        <fullName evidence="2">Uncharacterized protein</fullName>
    </submittedName>
</protein>